<dbReference type="Proteomes" id="UP000595437">
    <property type="component" value="Chromosome 8"/>
</dbReference>
<dbReference type="EMBL" id="CP045897">
    <property type="protein sequence ID" value="QQP51015.1"/>
    <property type="molecule type" value="Genomic_DNA"/>
</dbReference>
<dbReference type="GO" id="GO:0031956">
    <property type="term" value="F:medium-chain fatty acid-CoA ligase activity"/>
    <property type="evidence" value="ECO:0007669"/>
    <property type="project" value="TreeGrafter"/>
</dbReference>
<dbReference type="GO" id="GO:0006631">
    <property type="term" value="P:fatty acid metabolic process"/>
    <property type="evidence" value="ECO:0007669"/>
    <property type="project" value="TreeGrafter"/>
</dbReference>
<evidence type="ECO:0000256" key="2">
    <source>
        <dbReference type="ARBA" id="ARBA00022598"/>
    </source>
</evidence>
<keyword evidence="2" id="KW-0436">Ligase</keyword>
<keyword evidence="4" id="KW-1185">Reference proteome</keyword>
<gene>
    <name evidence="3" type="ORF">FKW44_012213</name>
</gene>
<evidence type="ECO:0000313" key="4">
    <source>
        <dbReference type="Proteomes" id="UP000595437"/>
    </source>
</evidence>
<sequence length="199" mass="23257">MHVSLRYSNDVPCSDGGTKEVEHERKLRLQGTEWWITFLSEASSLFEKHLNTKTIYSIPWAHLFSHVEAKIVDQNGKILPDQCMATTKMKRLTKSPLEWIDIITPDERLFHFMSNKRLFMFCSRDLALMTEMGFCKIIGRIDDMVIRGGENLYPKEIEDMLSKHPNVLETYIELCAWIHLEEGAKEFDVKEYLKGKVRS</sequence>
<accession>A0A7T8HKA6</accession>
<evidence type="ECO:0000313" key="3">
    <source>
        <dbReference type="EMBL" id="QQP51015.1"/>
    </source>
</evidence>
<dbReference type="PANTHER" id="PTHR43201">
    <property type="entry name" value="ACYL-COA SYNTHETASE"/>
    <property type="match status" value="1"/>
</dbReference>
<reference evidence="4" key="1">
    <citation type="submission" date="2021-01" db="EMBL/GenBank/DDBJ databases">
        <title>Caligus Genome Assembly.</title>
        <authorList>
            <person name="Gallardo-Escarate C."/>
        </authorList>
    </citation>
    <scope>NUCLEOTIDE SEQUENCE [LARGE SCALE GENOMIC DNA]</scope>
</reference>
<dbReference type="PANTHER" id="PTHR43201:SF5">
    <property type="entry name" value="MEDIUM-CHAIN ACYL-COA LIGASE ACSF2, MITOCHONDRIAL"/>
    <property type="match status" value="1"/>
</dbReference>
<comment type="similarity">
    <text evidence="1">Belongs to the ATP-dependent AMP-binding enzyme family.</text>
</comment>
<dbReference type="SUPFAM" id="SSF56801">
    <property type="entry name" value="Acetyl-CoA synthetase-like"/>
    <property type="match status" value="1"/>
</dbReference>
<dbReference type="InterPro" id="IPR045851">
    <property type="entry name" value="AMP-bd_C_sf"/>
</dbReference>
<proteinExistence type="inferred from homology"/>
<dbReference type="OrthoDB" id="10253115at2759"/>
<organism evidence="3 4">
    <name type="scientific">Caligus rogercresseyi</name>
    <name type="common">Sea louse</name>
    <dbReference type="NCBI Taxonomy" id="217165"/>
    <lineage>
        <taxon>Eukaryota</taxon>
        <taxon>Metazoa</taxon>
        <taxon>Ecdysozoa</taxon>
        <taxon>Arthropoda</taxon>
        <taxon>Crustacea</taxon>
        <taxon>Multicrustacea</taxon>
        <taxon>Hexanauplia</taxon>
        <taxon>Copepoda</taxon>
        <taxon>Siphonostomatoida</taxon>
        <taxon>Caligidae</taxon>
        <taxon>Caligus</taxon>
    </lineage>
</organism>
<name>A0A7T8HKA6_CALRO</name>
<dbReference type="AlphaFoldDB" id="A0A7T8HKA6"/>
<dbReference type="Gene3D" id="3.30.300.30">
    <property type="match status" value="1"/>
</dbReference>
<evidence type="ECO:0000256" key="1">
    <source>
        <dbReference type="ARBA" id="ARBA00006432"/>
    </source>
</evidence>
<protein>
    <submittedName>
        <fullName evidence="3">Uncharacterized protein</fullName>
    </submittedName>
</protein>